<keyword evidence="4" id="KW-1185">Reference proteome</keyword>
<dbReference type="InterPro" id="IPR039869">
    <property type="entry name" value="UBTD1/2"/>
</dbReference>
<organism evidence="3 4">
    <name type="scientific">Aspergillus taichungensis</name>
    <dbReference type="NCBI Taxonomy" id="482145"/>
    <lineage>
        <taxon>Eukaryota</taxon>
        <taxon>Fungi</taxon>
        <taxon>Dikarya</taxon>
        <taxon>Ascomycota</taxon>
        <taxon>Pezizomycotina</taxon>
        <taxon>Eurotiomycetes</taxon>
        <taxon>Eurotiomycetidae</taxon>
        <taxon>Eurotiales</taxon>
        <taxon>Aspergillaceae</taxon>
        <taxon>Aspergillus</taxon>
        <taxon>Aspergillus subgen. Circumdati</taxon>
    </lineage>
</organism>
<feature type="region of interest" description="Disordered" evidence="1">
    <location>
        <begin position="171"/>
        <end position="204"/>
    </location>
</feature>
<feature type="region of interest" description="Disordered" evidence="1">
    <location>
        <begin position="1"/>
        <end position="56"/>
    </location>
</feature>
<dbReference type="Proteomes" id="UP000235023">
    <property type="component" value="Unassembled WGS sequence"/>
</dbReference>
<dbReference type="InterPro" id="IPR029071">
    <property type="entry name" value="Ubiquitin-like_domsf"/>
</dbReference>
<dbReference type="SUPFAM" id="SSF54236">
    <property type="entry name" value="Ubiquitin-like"/>
    <property type="match status" value="1"/>
</dbReference>
<reference evidence="4" key="1">
    <citation type="submission" date="2017-12" db="EMBL/GenBank/DDBJ databases">
        <authorList>
            <consortium name="DOE Joint Genome Institute"/>
            <person name="Mondo S.J."/>
            <person name="Kjaerbolling I."/>
            <person name="Vesth T.C."/>
            <person name="Frisvad J.C."/>
            <person name="Nybo J.L."/>
            <person name="Theobald S."/>
            <person name="Kuo A."/>
            <person name="Bowyer P."/>
            <person name="Matsuda Y."/>
            <person name="Lyhne E.K."/>
            <person name="Kogle M.E."/>
            <person name="Clum A."/>
            <person name="Lipzen A."/>
            <person name="Salamov A."/>
            <person name="Ngan C.Y."/>
            <person name="Daum C."/>
            <person name="Chiniquy J."/>
            <person name="Barry K."/>
            <person name="LaButti K."/>
            <person name="Haridas S."/>
            <person name="Simmons B.A."/>
            <person name="Magnuson J.K."/>
            <person name="Mortensen U.H."/>
            <person name="Larsen T.O."/>
            <person name="Grigoriev I.V."/>
            <person name="Baker S.E."/>
            <person name="Andersen M.R."/>
            <person name="Nordberg H.P."/>
            <person name="Cantor M.N."/>
            <person name="Hua S.X."/>
        </authorList>
    </citation>
    <scope>NUCLEOTIDE SEQUENCE [LARGE SCALE GENOMIC DNA]</scope>
    <source>
        <strain evidence="4">IBT 19404</strain>
    </source>
</reference>
<evidence type="ECO:0000259" key="2">
    <source>
        <dbReference type="Pfam" id="PF16455"/>
    </source>
</evidence>
<dbReference type="AlphaFoldDB" id="A0A2J5I1W0"/>
<feature type="compositionally biased region" description="Basic and acidic residues" evidence="1">
    <location>
        <begin position="8"/>
        <end position="23"/>
    </location>
</feature>
<dbReference type="OrthoDB" id="1640476at2759"/>
<accession>A0A2J5I1W0</accession>
<dbReference type="EMBL" id="KZ559516">
    <property type="protein sequence ID" value="PLN83825.1"/>
    <property type="molecule type" value="Genomic_DNA"/>
</dbReference>
<name>A0A2J5I1W0_9EURO</name>
<feature type="domain" description="DC-UbP/UBTD2 N-terminal" evidence="2">
    <location>
        <begin position="73"/>
        <end position="173"/>
    </location>
</feature>
<feature type="compositionally biased region" description="Acidic residues" evidence="1">
    <location>
        <begin position="181"/>
        <end position="191"/>
    </location>
</feature>
<dbReference type="Pfam" id="PF16455">
    <property type="entry name" value="UBD"/>
    <property type="match status" value="1"/>
</dbReference>
<sequence length="309" mass="34765">MGCCFSVSRDDRHSSAGHDERPSEVLPQERSSSTTSNSTTTAPRSNRPNVPPNTPHIVVRTSSDHFPLDVHFNAPVRRHIWYSKRRAWTRTQLDRERREFFETRVTGRPEIWAALSTAIALMWTGDLPTAQSIIDAAGVTVPTGDLCQGCYDEQGVLYRLPQCIVSDPQNLVREPLPRRDDDDDDDDDDDLDTNHGKLSLDEASDDELISDDLERRRDEKGKTSERDLIHVKARLSDRGGPDIVVAVNKTQHVAFIARKVQQEAGIARNQRVRIAYLGRVLNEHVPLVDQGWNPVHVVNALVVSRQSSS</sequence>
<gene>
    <name evidence="3" type="ORF">BDW42DRAFT_164203</name>
</gene>
<feature type="compositionally biased region" description="Low complexity" evidence="1">
    <location>
        <begin position="31"/>
        <end position="41"/>
    </location>
</feature>
<dbReference type="InterPro" id="IPR032752">
    <property type="entry name" value="DC-UbP/UBTD2_N"/>
</dbReference>
<evidence type="ECO:0000313" key="4">
    <source>
        <dbReference type="Proteomes" id="UP000235023"/>
    </source>
</evidence>
<proteinExistence type="predicted"/>
<dbReference type="Gene3D" id="1.20.225.20">
    <property type="entry name" value="Ub domain-containing protein, DC-UbP/UBTD2, N-terminal domain"/>
    <property type="match status" value="1"/>
</dbReference>
<protein>
    <recommendedName>
        <fullName evidence="2">DC-UbP/UBTD2 N-terminal domain-containing protein</fullName>
    </recommendedName>
</protein>
<evidence type="ECO:0000256" key="1">
    <source>
        <dbReference type="SAM" id="MobiDB-lite"/>
    </source>
</evidence>
<dbReference type="PANTHER" id="PTHR13609">
    <property type="entry name" value="UBIQUITIN DOMAIN CONTAINING 1 PROTEIN-RELATED"/>
    <property type="match status" value="1"/>
</dbReference>
<evidence type="ECO:0000313" key="3">
    <source>
        <dbReference type="EMBL" id="PLN83825.1"/>
    </source>
</evidence>
<dbReference type="InterPro" id="IPR038169">
    <property type="entry name" value="DC-UbP/UBTD2_N_sf"/>
</dbReference>